<proteinExistence type="predicted"/>
<feature type="region of interest" description="Disordered" evidence="2">
    <location>
        <begin position="106"/>
        <end position="128"/>
    </location>
</feature>
<feature type="compositionally biased region" description="Polar residues" evidence="2">
    <location>
        <begin position="920"/>
        <end position="937"/>
    </location>
</feature>
<feature type="region of interest" description="Disordered" evidence="2">
    <location>
        <begin position="1044"/>
        <end position="1118"/>
    </location>
</feature>
<evidence type="ECO:0000313" key="5">
    <source>
        <dbReference type="Proteomes" id="UP000017836"/>
    </source>
</evidence>
<keyword evidence="5" id="KW-1185">Reference proteome</keyword>
<reference evidence="5" key="1">
    <citation type="journal article" date="2013" name="Science">
        <title>The Amborella genome and the evolution of flowering plants.</title>
        <authorList>
            <consortium name="Amborella Genome Project"/>
        </authorList>
    </citation>
    <scope>NUCLEOTIDE SEQUENCE [LARGE SCALE GENOMIC DNA]</scope>
</reference>
<sequence>MAARWDQILTMPVQQPSTIEFSSADLTWSKVEGWRQVMDKVALIPFSRVDDFVRGESANPECPTRFHVEARRRKPKGMGYKPRVDGYIEYILYWCSFGPDDHRVGGISRPSRSFKPPKKSPAGRPGQKRGCTCHFIVKRLMAEPSVALIIYNHREHIDKSGLPCHGPQDGQALGTGAMFAPYISDELRQQVISLLYVGVPVESIMQRRNEEVKRQGGPRNRDDLLSHRYVRRTERSIRRSTYKRDPDDGVSIELWIESHRNHVFFYEDFSDNDPFVLGIQTEWQLQQMIQFGNRSLIACDSRLGTRKLTYPVCTLLVFDSKRNAIPVAWILSPWFAKDIAHKWMKALYDRVRQKDHTWQLAGFVIDDPGTDVLTIREVFRCSILICFWRVRHAWHKNVIKKCSATNMCVEMFRRLGQAVCGICRGNGDVDSFEEFMVDFVDNPDFLEYFKATWIPRLGIWVSALKSFPFASLETCASMESYHHKLKVRLLNEKEPSVYHRADWLIDKLETKVHSYFWLDEFQERNKFSRYRKDEWVEMGITSWSRASEIPDSNITLEGRDALVMSQSDPEHVHIVRNPGFEFAICDCEWSALGYLCKHVIKASWVCRNRGLVGPSISLFQYNRTLGQTLNCPPYDSLVLDHATSMAIEVQGQLKKAAELLHGRSSDEASVIAQGNGNMSLNVVSEGGDGEESMDEGHLMNRTNGEAATDGANGNAVHGGGVAEEVENCNMSANGVSEEGVRDPMDEDPSMVEKVSSTNDRDQVNGETADDANVAEEASHGVTANVAEESSHEANENSMEEAVYGFDEDVGHGVDGDVAKGGDHGVDADVGHGVDGDVAKGGDHGVDADVAEEGGNGNTSVNGVLEGGDRDLIVDRPSMAEKPSSSSSWEHVDGETSNDPPNDNRICECDVAEEGGHWVDTNITEESRNQNTSANVTSERGDRDSMDCRPLTAEKLPSAGGVEHAEGEHGVHADDTEKERNYHMYVSGSDFKVHNDVLSREGDDQLGFTEIASRDYSSVSERGGDDHVMVDETSVDGGCDNAIRESGSPQIVEDPASGSRVSGEAVEEADVGERSVNGEMRVSGFGSNVSHDVSEKGCKDKMAGEPTISNPTNELGRPQIVKDPAVGNAVTGVADEAGPKVCNDVSKEGLNEEMAIDVKTFDGCDNPVKEAVGS</sequence>
<dbReference type="Proteomes" id="UP000017836">
    <property type="component" value="Unassembled WGS sequence"/>
</dbReference>
<keyword evidence="1" id="KW-0863">Zinc-finger</keyword>
<keyword evidence="1" id="KW-0479">Metal-binding</keyword>
<keyword evidence="1" id="KW-0862">Zinc</keyword>
<dbReference type="EMBL" id="KI392060">
    <property type="protein sequence ID" value="ERN20192.1"/>
    <property type="molecule type" value="Genomic_DNA"/>
</dbReference>
<dbReference type="InterPro" id="IPR007527">
    <property type="entry name" value="Znf_SWIM"/>
</dbReference>
<feature type="region of interest" description="Disordered" evidence="2">
    <location>
        <begin position="778"/>
        <end position="797"/>
    </location>
</feature>
<feature type="compositionally biased region" description="Basic and acidic residues" evidence="2">
    <location>
        <begin position="962"/>
        <end position="977"/>
    </location>
</feature>
<dbReference type="PANTHER" id="PTHR33977:SF1">
    <property type="entry name" value="ZINC ION BINDING PROTEIN"/>
    <property type="match status" value="1"/>
</dbReference>
<dbReference type="KEGG" id="atr:18448602"/>
<evidence type="ECO:0000259" key="3">
    <source>
        <dbReference type="PROSITE" id="PS50966"/>
    </source>
</evidence>
<feature type="domain" description="SWIM-type" evidence="3">
    <location>
        <begin position="570"/>
        <end position="607"/>
    </location>
</feature>
<accession>U5DFG0</accession>
<feature type="region of interest" description="Disordered" evidence="2">
    <location>
        <begin position="684"/>
        <end position="719"/>
    </location>
</feature>
<protein>
    <recommendedName>
        <fullName evidence="3">SWIM-type domain-containing protein</fullName>
    </recommendedName>
</protein>
<dbReference type="PANTHER" id="PTHR33977">
    <property type="entry name" value="ZINC ION BINDING PROTEIN"/>
    <property type="match status" value="1"/>
</dbReference>
<organism evidence="4 5">
    <name type="scientific">Amborella trichopoda</name>
    <dbReference type="NCBI Taxonomy" id="13333"/>
    <lineage>
        <taxon>Eukaryota</taxon>
        <taxon>Viridiplantae</taxon>
        <taxon>Streptophyta</taxon>
        <taxon>Embryophyta</taxon>
        <taxon>Tracheophyta</taxon>
        <taxon>Spermatophyta</taxon>
        <taxon>Magnoliopsida</taxon>
        <taxon>Amborellales</taxon>
        <taxon>Amborellaceae</taxon>
        <taxon>Amborella</taxon>
    </lineage>
</organism>
<dbReference type="OrthoDB" id="1484002at2759"/>
<gene>
    <name evidence="4" type="ORF">AMTR_s00066p00115970</name>
</gene>
<dbReference type="AlphaFoldDB" id="U5DFG0"/>
<feature type="compositionally biased region" description="Basic and acidic residues" evidence="2">
    <location>
        <begin position="1091"/>
        <end position="1102"/>
    </location>
</feature>
<feature type="region of interest" description="Disordered" evidence="2">
    <location>
        <begin position="918"/>
        <end position="977"/>
    </location>
</feature>
<evidence type="ECO:0000256" key="1">
    <source>
        <dbReference type="PROSITE-ProRule" id="PRU00325"/>
    </source>
</evidence>
<name>U5DFG0_AMBTC</name>
<evidence type="ECO:0000256" key="2">
    <source>
        <dbReference type="SAM" id="MobiDB-lite"/>
    </source>
</evidence>
<dbReference type="PROSITE" id="PS50966">
    <property type="entry name" value="ZF_SWIM"/>
    <property type="match status" value="1"/>
</dbReference>
<dbReference type="HOGENOM" id="CLU_273896_0_0_1"/>
<dbReference type="STRING" id="13333.U5DFG0"/>
<dbReference type="eggNOG" id="ENOG502QS22">
    <property type="taxonomic scope" value="Eukaryota"/>
</dbReference>
<evidence type="ECO:0000313" key="4">
    <source>
        <dbReference type="EMBL" id="ERN20192.1"/>
    </source>
</evidence>
<dbReference type="GO" id="GO:0008270">
    <property type="term" value="F:zinc ion binding"/>
    <property type="evidence" value="ECO:0007669"/>
    <property type="project" value="UniProtKB-KW"/>
</dbReference>
<dbReference type="Gramene" id="ERN20192">
    <property type="protein sequence ID" value="ERN20192"/>
    <property type="gene ID" value="AMTR_s00066p00115970"/>
</dbReference>
<feature type="region of interest" description="Disordered" evidence="2">
    <location>
        <begin position="734"/>
        <end position="765"/>
    </location>
</feature>
<feature type="region of interest" description="Disordered" evidence="2">
    <location>
        <begin position="877"/>
        <end position="906"/>
    </location>
</feature>